<dbReference type="Gene3D" id="1.10.510.10">
    <property type="entry name" value="Transferase(Phosphotransferase) domain 1"/>
    <property type="match status" value="2"/>
</dbReference>
<dbReference type="SMART" id="SM00220">
    <property type="entry name" value="S_TKc"/>
    <property type="match status" value="1"/>
</dbReference>
<dbReference type="PANTHER" id="PTHR37542:SF3">
    <property type="entry name" value="PRION-INHIBITION AND PROPAGATION HELO DOMAIN-CONTAINING PROTEIN"/>
    <property type="match status" value="1"/>
</dbReference>
<dbReference type="Pfam" id="PF00069">
    <property type="entry name" value="Pkinase"/>
    <property type="match status" value="1"/>
</dbReference>
<sequence>MSLREELETQLCVCEDGGNGGKRRFMPFQLFRSVLTPEKIEASILDIEGFNMEFFEKNDVIKWVTSHGRRIFGILVLLGGKEHFITKFIGRDFQGTKFDEKLPFSIAELEDIAPEIAEEFYERQWEFVSPVWSKNAMHRELPSDVRLPFTKNERLGQGGFGVVYEITLHPQHQRMALFPENKGQKIVRKEFKSAAPRLYNESGPGSRSNTAGPEDDYDKELKNLRILNELKHPNIIELVTSYTYRGKHNLVFPLMEGDLGTLLRADRAEYPSFQQDKTFLVALCELSSAIEKVHFYTSEKFDINLMGCHYDLKPKNILVQGSTLVLADFGLSRLSRDSDQQQFSGGGSDYCAPECADADRDFERNAIDRSSDVWSFGCIISEILTYIQGGSPAVGEFRARRKVQHVSGKRASIFHHWNKGQNQGFHDYLNHLETKQDHFSRNIVNLIRGMTALDQKARPNAKEVTLALRKITVRAYYFSVWTLYKKLKKQLGDSFEAYAEYMRIQSWGVVLKLLKENGDEIAISESGLRDEMHLVEIYRCLAKIQSELEDTIERCHDSISPLFTSLRSLGDEIYSLLPSELYMSAKAHWEIEMVRSEDLGDLLETAQGAEEVNTRIATLARIKRMSILAANPKPRPSETDGSSMEIESRLVKEGKAFGSHTYTSIQDGHTRNVLVEWIRYNKFETTIFEGLIDRIESLTSLLGSANNPADFRILRCSNYVHKPGDSAFGLIFELPDVSVAVPKSLATVIEETSKFRERPSLGSRFSLALTLARSLSGFHKVGWLHKSISAYNVLLLIPSSAAASTIASNWLEEPYLIGFNHSRQDDALAFTLGPDDNKKAIQYYHPDYIQASGPGSKAPYRLQYDYYSLGLVLLEIGLWGSLSNLGQIGKRGPNSNREMRDYLLQKRVVLLGHTMGVEYQAAVHACLKGFELVQDAGPGSTKNTVLQLKFEEEVLQRLHRCRA</sequence>
<dbReference type="AlphaFoldDB" id="A0AAV9UYF3"/>
<dbReference type="GO" id="GO:0004672">
    <property type="term" value="F:protein kinase activity"/>
    <property type="evidence" value="ECO:0007669"/>
    <property type="project" value="InterPro"/>
</dbReference>
<feature type="domain" description="Protein kinase" evidence="1">
    <location>
        <begin position="149"/>
        <end position="477"/>
    </location>
</feature>
<protein>
    <recommendedName>
        <fullName evidence="1">Protein kinase domain-containing protein</fullName>
    </recommendedName>
</protein>
<dbReference type="GO" id="GO:0005524">
    <property type="term" value="F:ATP binding"/>
    <property type="evidence" value="ECO:0007669"/>
    <property type="project" value="InterPro"/>
</dbReference>
<dbReference type="EMBL" id="JAVHNS010000006">
    <property type="protein sequence ID" value="KAK6352409.1"/>
    <property type="molecule type" value="Genomic_DNA"/>
</dbReference>
<keyword evidence="3" id="KW-1185">Reference proteome</keyword>
<gene>
    <name evidence="2" type="ORF">TWF730_009236</name>
</gene>
<dbReference type="PROSITE" id="PS50011">
    <property type="entry name" value="PROTEIN_KINASE_DOM"/>
    <property type="match status" value="2"/>
</dbReference>
<dbReference type="Proteomes" id="UP001373714">
    <property type="component" value="Unassembled WGS sequence"/>
</dbReference>
<dbReference type="PANTHER" id="PTHR37542">
    <property type="entry name" value="HELO DOMAIN-CONTAINING PROTEIN-RELATED"/>
    <property type="match status" value="1"/>
</dbReference>
<dbReference type="CDD" id="cd00180">
    <property type="entry name" value="PKc"/>
    <property type="match status" value="1"/>
</dbReference>
<feature type="domain" description="Protein kinase" evidence="1">
    <location>
        <begin position="651"/>
        <end position="963"/>
    </location>
</feature>
<dbReference type="InterPro" id="IPR011009">
    <property type="entry name" value="Kinase-like_dom_sf"/>
</dbReference>
<dbReference type="InterPro" id="IPR000719">
    <property type="entry name" value="Prot_kinase_dom"/>
</dbReference>
<reference evidence="2 3" key="1">
    <citation type="submission" date="2019-10" db="EMBL/GenBank/DDBJ databases">
        <authorList>
            <person name="Palmer J.M."/>
        </authorList>
    </citation>
    <scope>NUCLEOTIDE SEQUENCE [LARGE SCALE GENOMIC DNA]</scope>
    <source>
        <strain evidence="2 3">TWF730</strain>
    </source>
</reference>
<dbReference type="SUPFAM" id="SSF56112">
    <property type="entry name" value="Protein kinase-like (PK-like)"/>
    <property type="match status" value="2"/>
</dbReference>
<evidence type="ECO:0000313" key="2">
    <source>
        <dbReference type="EMBL" id="KAK6352409.1"/>
    </source>
</evidence>
<evidence type="ECO:0000259" key="1">
    <source>
        <dbReference type="PROSITE" id="PS50011"/>
    </source>
</evidence>
<comment type="caution">
    <text evidence="2">The sequence shown here is derived from an EMBL/GenBank/DDBJ whole genome shotgun (WGS) entry which is preliminary data.</text>
</comment>
<evidence type="ECO:0000313" key="3">
    <source>
        <dbReference type="Proteomes" id="UP001373714"/>
    </source>
</evidence>
<accession>A0AAV9UYF3</accession>
<proteinExistence type="predicted"/>
<name>A0AAV9UYF3_9PEZI</name>
<organism evidence="2 3">
    <name type="scientific">Orbilia blumenaviensis</name>
    <dbReference type="NCBI Taxonomy" id="1796055"/>
    <lineage>
        <taxon>Eukaryota</taxon>
        <taxon>Fungi</taxon>
        <taxon>Dikarya</taxon>
        <taxon>Ascomycota</taxon>
        <taxon>Pezizomycotina</taxon>
        <taxon>Orbiliomycetes</taxon>
        <taxon>Orbiliales</taxon>
        <taxon>Orbiliaceae</taxon>
        <taxon>Orbilia</taxon>
    </lineage>
</organism>